<keyword evidence="8" id="KW-0479">Metal-binding</keyword>
<dbReference type="KEGG" id="uvi:66067347"/>
<dbReference type="GO" id="GO:0005737">
    <property type="term" value="C:cytoplasm"/>
    <property type="evidence" value="ECO:0007669"/>
    <property type="project" value="UniProtKB-SubCell"/>
</dbReference>
<evidence type="ECO:0000256" key="1">
    <source>
        <dbReference type="ARBA" id="ARBA00001663"/>
    </source>
</evidence>
<name>A0A063CBF8_USTVR</name>
<evidence type="ECO:0000256" key="6">
    <source>
        <dbReference type="ARBA" id="ARBA00022490"/>
    </source>
</evidence>
<keyword evidence="13" id="KW-0804">Transcription</keyword>
<keyword evidence="10" id="KW-0269">Exonuclease</keyword>
<evidence type="ECO:0000256" key="13">
    <source>
        <dbReference type="ARBA" id="ARBA00023163"/>
    </source>
</evidence>
<organism evidence="16 19">
    <name type="scientific">Ustilaginoidea virens</name>
    <name type="common">Rice false smut fungus</name>
    <name type="synonym">Villosiclava virens</name>
    <dbReference type="NCBI Taxonomy" id="1159556"/>
    <lineage>
        <taxon>Eukaryota</taxon>
        <taxon>Fungi</taxon>
        <taxon>Dikarya</taxon>
        <taxon>Ascomycota</taxon>
        <taxon>Pezizomycotina</taxon>
        <taxon>Sordariomycetes</taxon>
        <taxon>Hypocreomycetidae</taxon>
        <taxon>Hypocreales</taxon>
        <taxon>Clavicipitaceae</taxon>
        <taxon>Ustilaginoidea</taxon>
    </lineage>
</organism>
<dbReference type="GeneID" id="66067347"/>
<keyword evidence="18" id="KW-1185">Reference proteome</keyword>
<sequence length="489" mass="52520">MPPQNRGFGAGPAVGAPFHQPGFPSHGQPQGVPMGSNQYLNTNTQISPFAGANGNAFGGGLNGTGFADTGFGSQSARMGFAHGPGTAGLQQAQHVSQVQHAGLLEHPAMRTQPNKGRIREVWKHNLHEEMAVLRDLVDKYPYIAMDTEFPGVVARPMGGFRGKSDYHYQCLRTNVDMLKVIQIGLTLFNEDAETPPARPGPDTGLGPAARRTASLGPFPYSWQFNFKFSLKEDMYNEKSIESLQQAGIDFAHLERDGIDPHEFASLLIPSGLVCFDNVRWISFHGGYDFGYLTKLLICTPLPNDEVDFDHKMKLYFPTTYDVKHLMKYAIKLHSQGFLTPSDPGSAEILNKFEHKSGLENIAETLKIKRIGAAHQAGSDSLLTGKVFFQMRDKIFNGDIPEAHIGRVWGLGVPDGPMGPMALMMSQAGNDGGMNGGGAPSTPNTAPAGLVNSPAAAQTHNSNGMPHMGPMTPGGGGGVFGSFAFAGNSR</sequence>
<dbReference type="PANTHER" id="PTHR10797">
    <property type="entry name" value="CCR4-NOT TRANSCRIPTION COMPLEX SUBUNIT"/>
    <property type="match status" value="1"/>
</dbReference>
<reference evidence="16" key="1">
    <citation type="journal article" date="2016" name="Genome Announc.">
        <title>Genome Sequence of Ustilaginoidea virens IPU010, a Rice Pathogenic Fungus Causing False Smut.</title>
        <authorList>
            <person name="Kumagai T."/>
            <person name="Ishii T."/>
            <person name="Terai G."/>
            <person name="Umemura M."/>
            <person name="Machida M."/>
            <person name="Asai K."/>
        </authorList>
    </citation>
    <scope>NUCLEOTIDE SEQUENCE [LARGE SCALE GENOMIC DNA]</scope>
    <source>
        <strain evidence="16">IPU010</strain>
    </source>
</reference>
<reference evidence="17" key="3">
    <citation type="submission" date="2020-03" db="EMBL/GenBank/DDBJ databases">
        <title>A mixture of massive structural variations and highly conserved coding sequences in Ustilaginoidea virens genome.</title>
        <authorList>
            <person name="Zhang K."/>
            <person name="Zhao Z."/>
            <person name="Zhang Z."/>
            <person name="Li Y."/>
            <person name="Hsiang T."/>
            <person name="Sun W."/>
        </authorList>
    </citation>
    <scope>NUCLEOTIDE SEQUENCE</scope>
    <source>
        <strain evidence="17">UV-8b</strain>
    </source>
</reference>
<evidence type="ECO:0000256" key="11">
    <source>
        <dbReference type="ARBA" id="ARBA00022884"/>
    </source>
</evidence>
<dbReference type="InterPro" id="IPR012337">
    <property type="entry name" value="RNaseH-like_sf"/>
</dbReference>
<dbReference type="AlphaFoldDB" id="A0A063CBF8"/>
<dbReference type="GO" id="GO:0005634">
    <property type="term" value="C:nucleus"/>
    <property type="evidence" value="ECO:0007669"/>
    <property type="project" value="UniProtKB-SubCell"/>
</dbReference>
<proteinExistence type="inferred from homology"/>
<feature type="region of interest" description="Disordered" evidence="15">
    <location>
        <begin position="1"/>
        <end position="38"/>
    </location>
</feature>
<keyword evidence="6" id="KW-0963">Cytoplasm</keyword>
<evidence type="ECO:0000256" key="8">
    <source>
        <dbReference type="ARBA" id="ARBA00022723"/>
    </source>
</evidence>
<dbReference type="STRING" id="1159556.A0A063CBF8"/>
<evidence type="ECO:0000256" key="10">
    <source>
        <dbReference type="ARBA" id="ARBA00022839"/>
    </source>
</evidence>
<dbReference type="GO" id="GO:0046872">
    <property type="term" value="F:metal ion binding"/>
    <property type="evidence" value="ECO:0007669"/>
    <property type="project" value="UniProtKB-KW"/>
</dbReference>
<evidence type="ECO:0000256" key="3">
    <source>
        <dbReference type="ARBA" id="ARBA00004496"/>
    </source>
</evidence>
<evidence type="ECO:0000256" key="14">
    <source>
        <dbReference type="ARBA" id="ARBA00023242"/>
    </source>
</evidence>
<evidence type="ECO:0000256" key="15">
    <source>
        <dbReference type="SAM" id="MobiDB-lite"/>
    </source>
</evidence>
<dbReference type="GO" id="GO:0004535">
    <property type="term" value="F:poly(A)-specific ribonuclease activity"/>
    <property type="evidence" value="ECO:0007669"/>
    <property type="project" value="UniProtKB-EC"/>
</dbReference>
<comment type="subcellular location">
    <subcellularLocation>
        <location evidence="3">Cytoplasm</location>
    </subcellularLocation>
    <subcellularLocation>
        <location evidence="2">Nucleus</location>
    </subcellularLocation>
</comment>
<dbReference type="Proteomes" id="UP000054053">
    <property type="component" value="Unassembled WGS sequence"/>
</dbReference>
<evidence type="ECO:0000313" key="19">
    <source>
        <dbReference type="Proteomes" id="UP000054053"/>
    </source>
</evidence>
<dbReference type="InterPro" id="IPR006941">
    <property type="entry name" value="RNase_CAF1"/>
</dbReference>
<evidence type="ECO:0000256" key="9">
    <source>
        <dbReference type="ARBA" id="ARBA00022801"/>
    </source>
</evidence>
<keyword evidence="11" id="KW-0694">RNA-binding</keyword>
<evidence type="ECO:0000256" key="2">
    <source>
        <dbReference type="ARBA" id="ARBA00004123"/>
    </source>
</evidence>
<evidence type="ECO:0000256" key="5">
    <source>
        <dbReference type="ARBA" id="ARBA00012161"/>
    </source>
</evidence>
<evidence type="ECO:0000313" key="17">
    <source>
        <dbReference type="EMBL" id="QUC22329.1"/>
    </source>
</evidence>
<dbReference type="InterPro" id="IPR039637">
    <property type="entry name" value="CNOT7/CNOT8/Pop2"/>
</dbReference>
<dbReference type="EMBL" id="CP072757">
    <property type="protein sequence ID" value="QUC22329.1"/>
    <property type="molecule type" value="Genomic_DNA"/>
</dbReference>
<dbReference type="Proteomes" id="UP000027002">
    <property type="component" value="Chromosome 5"/>
</dbReference>
<dbReference type="Gene3D" id="3.30.420.10">
    <property type="entry name" value="Ribonuclease H-like superfamily/Ribonuclease H"/>
    <property type="match status" value="1"/>
</dbReference>
<dbReference type="OrthoDB" id="1164111at2759"/>
<accession>A0A063CBF8</accession>
<dbReference type="HOGENOM" id="CLU_027974_3_0_1"/>
<dbReference type="SUPFAM" id="SSF53098">
    <property type="entry name" value="Ribonuclease H-like"/>
    <property type="match status" value="1"/>
</dbReference>
<reference evidence="19" key="2">
    <citation type="journal article" date="2016" name="Genome Announc.">
        <title>Genome sequence of Ustilaginoidea virens IPU010, a rice pathogenic fungus causing false smut.</title>
        <authorList>
            <person name="Kumagai T."/>
            <person name="Ishii T."/>
            <person name="Terai G."/>
            <person name="Umemura M."/>
            <person name="Machida M."/>
            <person name="Asai K."/>
        </authorList>
    </citation>
    <scope>NUCLEOTIDE SEQUENCE [LARGE SCALE GENOMIC DNA]</scope>
    <source>
        <strain evidence="19">IPU010</strain>
    </source>
</reference>
<keyword evidence="12" id="KW-0805">Transcription regulation</keyword>
<dbReference type="RefSeq" id="XP_043000002.1">
    <property type="nucleotide sequence ID" value="XM_043144067.1"/>
</dbReference>
<dbReference type="Pfam" id="PF04857">
    <property type="entry name" value="CAF1"/>
    <property type="match status" value="2"/>
</dbReference>
<keyword evidence="9" id="KW-0378">Hydrolase</keyword>
<evidence type="ECO:0000313" key="18">
    <source>
        <dbReference type="Proteomes" id="UP000027002"/>
    </source>
</evidence>
<dbReference type="EC" id="3.1.13.4" evidence="5"/>
<dbReference type="GO" id="GO:0030014">
    <property type="term" value="C:CCR4-NOT complex"/>
    <property type="evidence" value="ECO:0007669"/>
    <property type="project" value="InterPro"/>
</dbReference>
<dbReference type="FunFam" id="3.30.420.10:FF:000056">
    <property type="entry name" value="CCR4-NOT core complex subunit Caf1"/>
    <property type="match status" value="1"/>
</dbReference>
<evidence type="ECO:0000256" key="12">
    <source>
        <dbReference type="ARBA" id="ARBA00023015"/>
    </source>
</evidence>
<evidence type="ECO:0000313" key="16">
    <source>
        <dbReference type="EMBL" id="GAO14163.1"/>
    </source>
</evidence>
<keyword evidence="7" id="KW-0540">Nuclease</keyword>
<dbReference type="GO" id="GO:0003723">
    <property type="term" value="F:RNA binding"/>
    <property type="evidence" value="ECO:0007669"/>
    <property type="project" value="UniProtKB-KW"/>
</dbReference>
<keyword evidence="14" id="KW-0539">Nucleus</keyword>
<comment type="catalytic activity">
    <reaction evidence="1">
        <text>Exonucleolytic cleavage of poly(A) to 5'-AMP.</text>
        <dbReference type="EC" id="3.1.13.4"/>
    </reaction>
</comment>
<dbReference type="EMBL" id="BBTG02000020">
    <property type="protein sequence ID" value="GAO14163.1"/>
    <property type="molecule type" value="Genomic_DNA"/>
</dbReference>
<protein>
    <recommendedName>
        <fullName evidence="5">poly(A)-specific ribonuclease</fullName>
        <ecNumber evidence="5">3.1.13.4</ecNumber>
    </recommendedName>
</protein>
<dbReference type="InterPro" id="IPR036397">
    <property type="entry name" value="RNaseH_sf"/>
</dbReference>
<comment type="similarity">
    <text evidence="4">Belongs to the CAF1 family.</text>
</comment>
<gene>
    <name evidence="17" type="ORF">UV8b_06570</name>
    <name evidence="16" type="ORF">UVI_02037540</name>
</gene>
<evidence type="ECO:0000256" key="4">
    <source>
        <dbReference type="ARBA" id="ARBA00008372"/>
    </source>
</evidence>
<evidence type="ECO:0000256" key="7">
    <source>
        <dbReference type="ARBA" id="ARBA00022722"/>
    </source>
</evidence>